<keyword evidence="5" id="KW-0378">Hydrolase</keyword>
<evidence type="ECO:0000256" key="4">
    <source>
        <dbReference type="ARBA" id="ARBA00022723"/>
    </source>
</evidence>
<dbReference type="GO" id="GO:0005886">
    <property type="term" value="C:plasma membrane"/>
    <property type="evidence" value="ECO:0007669"/>
    <property type="project" value="TreeGrafter"/>
</dbReference>
<comment type="similarity">
    <text evidence="2">Belongs to the peptidase M13 family.</text>
</comment>
<dbReference type="CDD" id="cd08662">
    <property type="entry name" value="M13"/>
    <property type="match status" value="1"/>
</dbReference>
<evidence type="ECO:0000256" key="3">
    <source>
        <dbReference type="ARBA" id="ARBA00022670"/>
    </source>
</evidence>
<dbReference type="Pfam" id="PF05649">
    <property type="entry name" value="Peptidase_M13_N"/>
    <property type="match status" value="1"/>
</dbReference>
<evidence type="ECO:0008006" key="11">
    <source>
        <dbReference type="Google" id="ProtNLM"/>
    </source>
</evidence>
<sequence length="317" mass="35563">AEDIVTRIRNAFVSNLDSVAWMDGKTRAAAKEKSMSIKFQVGYPQGMLEPGFLDRLYANVTVSGSLFENTLELYRTRRETLQQQLSVPVDNNDNNRWSMNPQTANAYYSPEENTVVLPAALFQPPLFHGDFPMAVNFGKIGVVIGHEVTHAFDDQGRRFDGQGRMRTWWSSASLAAFKQRSDCLVELYERWAAGGVAEAFRELLGLKGDVADLGGLLTAFRVRSATGTSWWTEERGEEAFLPVRNLTDRQIFFTAFSQVWCSAETAEDRRRQLLLRDTHSPARLRTLASLSNSAEFAATFNCPAASPMNPQNLVETF</sequence>
<dbReference type="InterPro" id="IPR008753">
    <property type="entry name" value="Peptidase_M13_N"/>
</dbReference>
<dbReference type="InterPro" id="IPR042089">
    <property type="entry name" value="Peptidase_M13_dom_2"/>
</dbReference>
<dbReference type="InterPro" id="IPR000718">
    <property type="entry name" value="Peptidase_M13"/>
</dbReference>
<dbReference type="OMA" id="WWTEERG"/>
<dbReference type="HOGENOM" id="CLU_006187_1_0_1"/>
<keyword evidence="6" id="KW-0862">Zinc</keyword>
<dbReference type="Gene3D" id="3.40.390.10">
    <property type="entry name" value="Collagenase (Catalytic Domain)"/>
    <property type="match status" value="1"/>
</dbReference>
<dbReference type="Gene3D" id="1.10.1380.10">
    <property type="entry name" value="Neutral endopeptidase , domain2"/>
    <property type="match status" value="1"/>
</dbReference>
<dbReference type="PANTHER" id="PTHR11733">
    <property type="entry name" value="ZINC METALLOPROTEASE FAMILY M13 NEPRILYSIN-RELATED"/>
    <property type="match status" value="1"/>
</dbReference>
<feature type="domain" description="Peptidase M13 N-terminal" evidence="9">
    <location>
        <begin position="1"/>
        <end position="44"/>
    </location>
</feature>
<evidence type="ECO:0000259" key="8">
    <source>
        <dbReference type="Pfam" id="PF01431"/>
    </source>
</evidence>
<dbReference type="PROSITE" id="PS51885">
    <property type="entry name" value="NEPRILYSIN"/>
    <property type="match status" value="1"/>
</dbReference>
<reference evidence="10" key="1">
    <citation type="submission" date="2025-08" db="UniProtKB">
        <authorList>
            <consortium name="Ensembl"/>
        </authorList>
    </citation>
    <scope>IDENTIFICATION</scope>
</reference>
<keyword evidence="4" id="KW-0479">Metal-binding</keyword>
<dbReference type="GeneTree" id="ENSGT00940000156921"/>
<dbReference type="GO" id="GO:0004222">
    <property type="term" value="F:metalloendopeptidase activity"/>
    <property type="evidence" value="ECO:0007669"/>
    <property type="project" value="InterPro"/>
</dbReference>
<dbReference type="PANTHER" id="PTHR11733:SF167">
    <property type="entry name" value="FI17812P1-RELATED"/>
    <property type="match status" value="1"/>
</dbReference>
<evidence type="ECO:0000256" key="1">
    <source>
        <dbReference type="ARBA" id="ARBA00001947"/>
    </source>
</evidence>
<evidence type="ECO:0000313" key="10">
    <source>
        <dbReference type="Ensembl" id="ENSPMAP00000000164.1"/>
    </source>
</evidence>
<evidence type="ECO:0000259" key="9">
    <source>
        <dbReference type="Pfam" id="PF05649"/>
    </source>
</evidence>
<evidence type="ECO:0000256" key="6">
    <source>
        <dbReference type="ARBA" id="ARBA00022833"/>
    </source>
</evidence>
<dbReference type="AlphaFoldDB" id="S4R4N5"/>
<evidence type="ECO:0000256" key="7">
    <source>
        <dbReference type="ARBA" id="ARBA00023049"/>
    </source>
</evidence>
<protein>
    <recommendedName>
        <fullName evidence="11">Endothelin-converting enzyme 1</fullName>
    </recommendedName>
</protein>
<keyword evidence="7" id="KW-0482">Metalloprotease</keyword>
<proteinExistence type="inferred from homology"/>
<reference evidence="10" key="2">
    <citation type="submission" date="2025-09" db="UniProtKB">
        <authorList>
            <consortium name="Ensembl"/>
        </authorList>
    </citation>
    <scope>IDENTIFICATION</scope>
</reference>
<dbReference type="SUPFAM" id="SSF55486">
    <property type="entry name" value="Metalloproteases ('zincins'), catalytic domain"/>
    <property type="match status" value="1"/>
</dbReference>
<dbReference type="Ensembl" id="ENSPMAT00000000164.1">
    <property type="protein sequence ID" value="ENSPMAP00000000164.1"/>
    <property type="gene ID" value="ENSPMAG00000000145.1"/>
</dbReference>
<evidence type="ECO:0000256" key="2">
    <source>
        <dbReference type="ARBA" id="ARBA00007357"/>
    </source>
</evidence>
<dbReference type="InterPro" id="IPR024079">
    <property type="entry name" value="MetalloPept_cat_dom_sf"/>
</dbReference>
<dbReference type="PRINTS" id="PR00786">
    <property type="entry name" value="NEPRILYSIN"/>
</dbReference>
<dbReference type="GO" id="GO:0016485">
    <property type="term" value="P:protein processing"/>
    <property type="evidence" value="ECO:0007669"/>
    <property type="project" value="TreeGrafter"/>
</dbReference>
<organism evidence="10">
    <name type="scientific">Petromyzon marinus</name>
    <name type="common">Sea lamprey</name>
    <dbReference type="NCBI Taxonomy" id="7757"/>
    <lineage>
        <taxon>Eukaryota</taxon>
        <taxon>Metazoa</taxon>
        <taxon>Chordata</taxon>
        <taxon>Craniata</taxon>
        <taxon>Vertebrata</taxon>
        <taxon>Cyclostomata</taxon>
        <taxon>Hyperoartia</taxon>
        <taxon>Petromyzontiformes</taxon>
        <taxon>Petromyzontidae</taxon>
        <taxon>Petromyzon</taxon>
    </lineage>
</organism>
<keyword evidence="3" id="KW-0645">Protease</keyword>
<accession>S4R4N5</accession>
<name>S4R4N5_PETMA</name>
<feature type="domain" description="Peptidase M13 C-terminal" evidence="8">
    <location>
        <begin position="105"/>
        <end position="312"/>
    </location>
</feature>
<dbReference type="GO" id="GO:0046872">
    <property type="term" value="F:metal ion binding"/>
    <property type="evidence" value="ECO:0007669"/>
    <property type="project" value="UniProtKB-KW"/>
</dbReference>
<dbReference type="STRING" id="7757.ENSPMAP00000000164"/>
<dbReference type="InterPro" id="IPR018497">
    <property type="entry name" value="Peptidase_M13_C"/>
</dbReference>
<comment type="cofactor">
    <cofactor evidence="1">
        <name>Zn(2+)</name>
        <dbReference type="ChEBI" id="CHEBI:29105"/>
    </cofactor>
</comment>
<dbReference type="Pfam" id="PF01431">
    <property type="entry name" value="Peptidase_M13"/>
    <property type="match status" value="1"/>
</dbReference>
<evidence type="ECO:0000256" key="5">
    <source>
        <dbReference type="ARBA" id="ARBA00022801"/>
    </source>
</evidence>